<dbReference type="KEGG" id="pco:PHACADRAFT_85865"/>
<dbReference type="AlphaFoldDB" id="K5WI07"/>
<name>K5WI07_PHACS</name>
<feature type="signal peptide" evidence="1">
    <location>
        <begin position="1"/>
        <end position="19"/>
    </location>
</feature>
<dbReference type="InParanoid" id="K5WI07"/>
<organism evidence="2 3">
    <name type="scientific">Phanerochaete carnosa (strain HHB-10118-sp)</name>
    <name type="common">White-rot fungus</name>
    <name type="synonym">Peniophora carnosa</name>
    <dbReference type="NCBI Taxonomy" id="650164"/>
    <lineage>
        <taxon>Eukaryota</taxon>
        <taxon>Fungi</taxon>
        <taxon>Dikarya</taxon>
        <taxon>Basidiomycota</taxon>
        <taxon>Agaricomycotina</taxon>
        <taxon>Agaricomycetes</taxon>
        <taxon>Polyporales</taxon>
        <taxon>Phanerochaetaceae</taxon>
        <taxon>Phanerochaete</taxon>
    </lineage>
</organism>
<keyword evidence="1" id="KW-0732">Signal</keyword>
<gene>
    <name evidence="2" type="ORF">PHACADRAFT_85865</name>
</gene>
<reference evidence="2 3" key="1">
    <citation type="journal article" date="2012" name="BMC Genomics">
        <title>Comparative genomics of the white-rot fungi, Phanerochaete carnosa and P. chrysosporium, to elucidate the genetic basis of the distinct wood types they colonize.</title>
        <authorList>
            <person name="Suzuki H."/>
            <person name="MacDonald J."/>
            <person name="Syed K."/>
            <person name="Salamov A."/>
            <person name="Hori C."/>
            <person name="Aerts A."/>
            <person name="Henrissat B."/>
            <person name="Wiebenga A."/>
            <person name="vanKuyk P.A."/>
            <person name="Barry K."/>
            <person name="Lindquist E."/>
            <person name="LaButti K."/>
            <person name="Lapidus A."/>
            <person name="Lucas S."/>
            <person name="Coutinho P."/>
            <person name="Gong Y."/>
            <person name="Samejima M."/>
            <person name="Mahadevan R."/>
            <person name="Abou-Zaid M."/>
            <person name="de Vries R.P."/>
            <person name="Igarashi K."/>
            <person name="Yadav J.S."/>
            <person name="Grigoriev I.V."/>
            <person name="Master E.R."/>
        </authorList>
    </citation>
    <scope>NUCLEOTIDE SEQUENCE [LARGE SCALE GENOMIC DNA]</scope>
    <source>
        <strain evidence="2 3">HHB-10118-sp</strain>
    </source>
</reference>
<dbReference type="EMBL" id="JH930469">
    <property type="protein sequence ID" value="EKM58990.1"/>
    <property type="molecule type" value="Genomic_DNA"/>
</dbReference>
<sequence length="115" mass="13094">MPFILCSLKALLLAPPTSNNQLDWPDSDSHPDFNWWPSVYRYVTISNYLEYRTVRTFISWLTLSQRPRCHDISAGSGPGIYRMCVVTLPTAEDEVLALSMDPSHSLLREGDFTSL</sequence>
<dbReference type="Proteomes" id="UP000008370">
    <property type="component" value="Unassembled WGS sequence"/>
</dbReference>
<proteinExistence type="predicted"/>
<dbReference type="HOGENOM" id="CLU_2109869_0_0_1"/>
<feature type="chain" id="PRO_5003885618" evidence="1">
    <location>
        <begin position="20"/>
        <end position="115"/>
    </location>
</feature>
<dbReference type="RefSeq" id="XP_007391573.1">
    <property type="nucleotide sequence ID" value="XM_007391511.1"/>
</dbReference>
<protein>
    <submittedName>
        <fullName evidence="2">Uncharacterized protein</fullName>
    </submittedName>
</protein>
<evidence type="ECO:0000256" key="1">
    <source>
        <dbReference type="SAM" id="SignalP"/>
    </source>
</evidence>
<dbReference type="GeneID" id="18920517"/>
<evidence type="ECO:0000313" key="3">
    <source>
        <dbReference type="Proteomes" id="UP000008370"/>
    </source>
</evidence>
<accession>K5WI07</accession>
<evidence type="ECO:0000313" key="2">
    <source>
        <dbReference type="EMBL" id="EKM58990.1"/>
    </source>
</evidence>
<keyword evidence="3" id="KW-1185">Reference proteome</keyword>